<evidence type="ECO:0000256" key="7">
    <source>
        <dbReference type="ARBA" id="ARBA00022679"/>
    </source>
</evidence>
<proteinExistence type="inferred from homology"/>
<dbReference type="EMBL" id="SKBQ01000011">
    <property type="protein sequence ID" value="TPX18212.1"/>
    <property type="molecule type" value="Genomic_DNA"/>
</dbReference>
<dbReference type="GO" id="GO:0005730">
    <property type="term" value="C:nucleolus"/>
    <property type="evidence" value="ECO:0007669"/>
    <property type="project" value="UniProtKB-SubCell"/>
</dbReference>
<name>A0A507B7B4_9PEZI</name>
<dbReference type="InterPro" id="IPR027417">
    <property type="entry name" value="P-loop_NTPase"/>
</dbReference>
<dbReference type="FunFam" id="3.40.50.300:FF:001156">
    <property type="entry name" value="Polynucleotide 5-hydroxyl-kinase grc3"/>
    <property type="match status" value="1"/>
</dbReference>
<comment type="similarity">
    <text evidence="3">Belongs to the Clp1 family. NOL9/GRC3 subfamily.</text>
</comment>
<keyword evidence="15" id="KW-1185">Reference proteome</keyword>
<dbReference type="AlphaFoldDB" id="A0A507B7B4"/>
<dbReference type="Gene3D" id="3.40.50.300">
    <property type="entry name" value="P-loop containing nucleotide triphosphate hydrolases"/>
    <property type="match status" value="1"/>
</dbReference>
<evidence type="ECO:0000256" key="1">
    <source>
        <dbReference type="ARBA" id="ARBA00003798"/>
    </source>
</evidence>
<dbReference type="STRING" id="1093900.A0A507B7B4"/>
<dbReference type="GO" id="GO:0005524">
    <property type="term" value="F:ATP binding"/>
    <property type="evidence" value="ECO:0007669"/>
    <property type="project" value="UniProtKB-KW"/>
</dbReference>
<comment type="caution">
    <text evidence="14">The sequence shown here is derived from an EMBL/GenBank/DDBJ whole genome shotgun (WGS) entry which is preliminary data.</text>
</comment>
<dbReference type="FunCoup" id="A0A507B7B4">
    <property type="interactions" value="152"/>
</dbReference>
<dbReference type="RefSeq" id="XP_030999923.1">
    <property type="nucleotide sequence ID" value="XM_031136942.1"/>
</dbReference>
<sequence>MASTKKRKLEAGAGAQAMSAFALRRKLLQENKSAPSNLNDPAPGVQDQDSVSDPALETPRTTRSIATKSRSSRPDDGPESGQSIPQVLQAKPEENTPSQDADAEIRPRVVQHSSFRPNRKNLTRRGNGIIVLRLPEGERLVILGSYGIKICSGQATIAGATLRPSDHISWVHSPHCHALPVLRCSEETSIELCPHPAAESLRGLARLSPTFARLWNEPQPDCPPKQRGRETFQIIYTSADGPKRAFLQELKAPAEWNKKIAGLVSKKGSKQQVLLICGPKSSGKSTFARLLTNRLTTDEARLKTRAGAGVAILDIDPGQPEFSPPGIISLVHMDGPNLSPSFCHPNGPPKQQGLLKSHAICAVSPAMDPGHYLECVLDLYAEYQGKLAHKYPLIINTPGWVQGTGLDILVDLIQEIQPTEVVYMSKDGPEETVEGLSLACEKTRCSALSTLPSQATEYTSRTALHFRTMQMLAYFHQDTETTDREHLRWDTRPLTMSAPLMVPFTSSTNGFAGILCYDYQPSIELLGEFLNGTIIALVDVESKEAFSRVHSLSSTRVQESCHEGGSQGVLPLIRNDAGRTLDPKHSRALGLGLIRGIDMENRVIHLLTPVPLKKIQEVQKSGRSIVIVAGKFDPPSWAYTEDLYSQAYESNVKDDNDGAVEVTDEDTDDDSSENNEEEEKLSPQDLQTPWVEVLHGNQKRAVGSRVWRVRRDLGKGAND</sequence>
<feature type="compositionally biased region" description="Acidic residues" evidence="12">
    <location>
        <begin position="662"/>
        <end position="679"/>
    </location>
</feature>
<keyword evidence="6" id="KW-0698">rRNA processing</keyword>
<evidence type="ECO:0000256" key="2">
    <source>
        <dbReference type="ARBA" id="ARBA00004604"/>
    </source>
</evidence>
<evidence type="ECO:0000259" key="13">
    <source>
        <dbReference type="Pfam" id="PF16575"/>
    </source>
</evidence>
<dbReference type="Proteomes" id="UP000319257">
    <property type="component" value="Unassembled WGS sequence"/>
</dbReference>
<evidence type="ECO:0000256" key="8">
    <source>
        <dbReference type="ARBA" id="ARBA00022741"/>
    </source>
</evidence>
<keyword evidence="8" id="KW-0547">Nucleotide-binding</keyword>
<keyword evidence="9" id="KW-0418">Kinase</keyword>
<dbReference type="GO" id="GO:0000448">
    <property type="term" value="P:cleavage in ITS2 between 5.8S rRNA and LSU-rRNA of tricistronic rRNA transcript (SSU-rRNA, 5.8S rRNA, LSU-rRNA)"/>
    <property type="evidence" value="ECO:0007669"/>
    <property type="project" value="TreeGrafter"/>
</dbReference>
<evidence type="ECO:0000313" key="14">
    <source>
        <dbReference type="EMBL" id="TPX18212.1"/>
    </source>
</evidence>
<evidence type="ECO:0000256" key="6">
    <source>
        <dbReference type="ARBA" id="ARBA00022552"/>
    </source>
</evidence>
<comment type="function">
    <text evidence="1">Polynucleotide 5'-kinase involved in rRNA processing.</text>
</comment>
<dbReference type="PANTHER" id="PTHR12755:SF3">
    <property type="entry name" value="POLYNUCLEOTIDE 5'-HYDROXYL-KINASE NOL9"/>
    <property type="match status" value="1"/>
</dbReference>
<dbReference type="GO" id="GO:0051731">
    <property type="term" value="F:polynucleotide 5'-hydroxyl-kinase activity"/>
    <property type="evidence" value="ECO:0007669"/>
    <property type="project" value="InterPro"/>
</dbReference>
<keyword evidence="10" id="KW-0067">ATP-binding</keyword>
<dbReference type="InterPro" id="IPR045116">
    <property type="entry name" value="Clp1/Grc3"/>
</dbReference>
<evidence type="ECO:0000256" key="10">
    <source>
        <dbReference type="ARBA" id="ARBA00022840"/>
    </source>
</evidence>
<dbReference type="OrthoDB" id="4054781at2759"/>
<comment type="subcellular location">
    <subcellularLocation>
        <location evidence="2">Nucleus</location>
        <location evidence="2">Nucleolus</location>
    </subcellularLocation>
</comment>
<reference evidence="14 15" key="1">
    <citation type="submission" date="2019-06" db="EMBL/GenBank/DDBJ databases">
        <title>Draft genome sequence of the filamentous fungus Phialemoniopsis curvata isolated from diesel fuel.</title>
        <authorList>
            <person name="Varaljay V.A."/>
            <person name="Lyon W.J."/>
            <person name="Crouch A.L."/>
            <person name="Drake C.E."/>
            <person name="Hollomon J.M."/>
            <person name="Nadeau L.J."/>
            <person name="Nunn H.S."/>
            <person name="Stevenson B.S."/>
            <person name="Bojanowski C.L."/>
            <person name="Crookes-Goodson W.J."/>
        </authorList>
    </citation>
    <scope>NUCLEOTIDE SEQUENCE [LARGE SCALE GENOMIC DNA]</scope>
    <source>
        <strain evidence="14 15">D216</strain>
    </source>
</reference>
<evidence type="ECO:0000256" key="5">
    <source>
        <dbReference type="ARBA" id="ARBA00019824"/>
    </source>
</evidence>
<evidence type="ECO:0000256" key="12">
    <source>
        <dbReference type="SAM" id="MobiDB-lite"/>
    </source>
</evidence>
<dbReference type="SUPFAM" id="SSF52540">
    <property type="entry name" value="P-loop containing nucleoside triphosphate hydrolases"/>
    <property type="match status" value="1"/>
</dbReference>
<evidence type="ECO:0000256" key="9">
    <source>
        <dbReference type="ARBA" id="ARBA00022777"/>
    </source>
</evidence>
<dbReference type="Pfam" id="PF16575">
    <property type="entry name" value="CLP1_P"/>
    <property type="match status" value="1"/>
</dbReference>
<dbReference type="InterPro" id="IPR032319">
    <property type="entry name" value="CLP1_P"/>
</dbReference>
<evidence type="ECO:0000256" key="4">
    <source>
        <dbReference type="ARBA" id="ARBA00018706"/>
    </source>
</evidence>
<keyword evidence="11" id="KW-0539">Nucleus</keyword>
<feature type="region of interest" description="Disordered" evidence="12">
    <location>
        <begin position="650"/>
        <end position="690"/>
    </location>
</feature>
<dbReference type="PANTHER" id="PTHR12755">
    <property type="entry name" value="CLEAVAGE/POLYADENYLATION FACTOR IA SUBUNIT CLP1P"/>
    <property type="match status" value="1"/>
</dbReference>
<accession>A0A507B7B4</accession>
<evidence type="ECO:0000313" key="15">
    <source>
        <dbReference type="Proteomes" id="UP000319257"/>
    </source>
</evidence>
<evidence type="ECO:0000256" key="11">
    <source>
        <dbReference type="ARBA" id="ARBA00023242"/>
    </source>
</evidence>
<gene>
    <name evidence="14" type="ORF">E0L32_002721</name>
</gene>
<dbReference type="GeneID" id="41970168"/>
<protein>
    <recommendedName>
        <fullName evidence="5">Polynucleotide 5'-hydroxyl-kinase GRC3</fullName>
    </recommendedName>
    <alternativeName>
        <fullName evidence="4">Polynucleotide 5'-hydroxyl-kinase grc3</fullName>
    </alternativeName>
</protein>
<feature type="domain" description="Clp1 P-loop" evidence="13">
    <location>
        <begin position="278"/>
        <end position="477"/>
    </location>
</feature>
<evidence type="ECO:0000256" key="3">
    <source>
        <dbReference type="ARBA" id="ARBA00011003"/>
    </source>
</evidence>
<dbReference type="InParanoid" id="A0A507B7B4"/>
<organism evidence="14 15">
    <name type="scientific">Thyridium curvatum</name>
    <dbReference type="NCBI Taxonomy" id="1093900"/>
    <lineage>
        <taxon>Eukaryota</taxon>
        <taxon>Fungi</taxon>
        <taxon>Dikarya</taxon>
        <taxon>Ascomycota</taxon>
        <taxon>Pezizomycotina</taxon>
        <taxon>Sordariomycetes</taxon>
        <taxon>Sordariomycetidae</taxon>
        <taxon>Thyridiales</taxon>
        <taxon>Thyridiaceae</taxon>
        <taxon>Thyridium</taxon>
    </lineage>
</organism>
<feature type="compositionally biased region" description="Polar residues" evidence="12">
    <location>
        <begin position="59"/>
        <end position="69"/>
    </location>
</feature>
<keyword evidence="7" id="KW-0808">Transferase</keyword>
<feature type="region of interest" description="Disordered" evidence="12">
    <location>
        <begin position="31"/>
        <end position="110"/>
    </location>
</feature>